<gene>
    <name evidence="8" type="ORF">Pph01_81660</name>
</gene>
<dbReference type="InterPro" id="IPR001207">
    <property type="entry name" value="Transposase_mutator"/>
</dbReference>
<proteinExistence type="inferred from homology"/>
<evidence type="ECO:0000256" key="2">
    <source>
        <dbReference type="ARBA" id="ARBA00010961"/>
    </source>
</evidence>
<name>A0A8J3UDD7_9ACTN</name>
<dbReference type="PANTHER" id="PTHR33217:SF7">
    <property type="entry name" value="TRANSPOSASE FOR INSERTION SEQUENCE ELEMENT IS1081"/>
    <property type="match status" value="1"/>
</dbReference>
<dbReference type="EMBL" id="BOOP01000053">
    <property type="protein sequence ID" value="GII43163.1"/>
    <property type="molecule type" value="Genomic_DNA"/>
</dbReference>
<keyword evidence="3 6" id="KW-0815">Transposition</keyword>
<comment type="similarity">
    <text evidence="2 6">Belongs to the transposase mutator family.</text>
</comment>
<evidence type="ECO:0000256" key="6">
    <source>
        <dbReference type="RuleBase" id="RU365089"/>
    </source>
</evidence>
<dbReference type="Proteomes" id="UP000622547">
    <property type="component" value="Unassembled WGS sequence"/>
</dbReference>
<evidence type="ECO:0000256" key="5">
    <source>
        <dbReference type="ARBA" id="ARBA00023172"/>
    </source>
</evidence>
<dbReference type="GO" id="GO:0006313">
    <property type="term" value="P:DNA transposition"/>
    <property type="evidence" value="ECO:0007669"/>
    <property type="project" value="UniProtKB-UniRule"/>
</dbReference>
<evidence type="ECO:0000256" key="3">
    <source>
        <dbReference type="ARBA" id="ARBA00022578"/>
    </source>
</evidence>
<sequence length="129" mass="13833">MWLDALAQKVREGGRIVNVHALIATAVNANGNREILGLDITSREDDADWLGFLRSVRPCAVAEHRERWTGRPFSGPVGLLRFPRSTAEASPSADWPNDGISDCGVGSRSSWRAGPGTARPGSRAGRGGR</sequence>
<organism evidence="8 9">
    <name type="scientific">Planotetraspora phitsanulokensis</name>
    <dbReference type="NCBI Taxonomy" id="575192"/>
    <lineage>
        <taxon>Bacteria</taxon>
        <taxon>Bacillati</taxon>
        <taxon>Actinomycetota</taxon>
        <taxon>Actinomycetes</taxon>
        <taxon>Streptosporangiales</taxon>
        <taxon>Streptosporangiaceae</taxon>
        <taxon>Planotetraspora</taxon>
    </lineage>
</organism>
<feature type="compositionally biased region" description="Low complexity" evidence="7">
    <location>
        <begin position="112"/>
        <end position="123"/>
    </location>
</feature>
<dbReference type="GO" id="GO:0004803">
    <property type="term" value="F:transposase activity"/>
    <property type="evidence" value="ECO:0007669"/>
    <property type="project" value="UniProtKB-UniRule"/>
</dbReference>
<keyword evidence="4 6" id="KW-0238">DNA-binding</keyword>
<evidence type="ECO:0000256" key="1">
    <source>
        <dbReference type="ARBA" id="ARBA00002190"/>
    </source>
</evidence>
<comment type="caution">
    <text evidence="8">The sequence shown here is derived from an EMBL/GenBank/DDBJ whole genome shotgun (WGS) entry which is preliminary data.</text>
</comment>
<dbReference type="AlphaFoldDB" id="A0A8J3UDD7"/>
<reference evidence="8 9" key="1">
    <citation type="submission" date="2021-01" db="EMBL/GenBank/DDBJ databases">
        <title>Whole genome shotgun sequence of Planotetraspora phitsanulokensis NBRC 104273.</title>
        <authorList>
            <person name="Komaki H."/>
            <person name="Tamura T."/>
        </authorList>
    </citation>
    <scope>NUCLEOTIDE SEQUENCE [LARGE SCALE GENOMIC DNA]</scope>
    <source>
        <strain evidence="8 9">NBRC 104273</strain>
    </source>
</reference>
<comment type="function">
    <text evidence="1 6">Required for the transposition of the insertion element.</text>
</comment>
<evidence type="ECO:0000256" key="4">
    <source>
        <dbReference type="ARBA" id="ARBA00023125"/>
    </source>
</evidence>
<evidence type="ECO:0000313" key="9">
    <source>
        <dbReference type="Proteomes" id="UP000622547"/>
    </source>
</evidence>
<dbReference type="PANTHER" id="PTHR33217">
    <property type="entry name" value="TRANSPOSASE FOR INSERTION SEQUENCE ELEMENT IS1081"/>
    <property type="match status" value="1"/>
</dbReference>
<evidence type="ECO:0000313" key="8">
    <source>
        <dbReference type="EMBL" id="GII43163.1"/>
    </source>
</evidence>
<protein>
    <recommendedName>
        <fullName evidence="6">Mutator family transposase</fullName>
    </recommendedName>
</protein>
<accession>A0A8J3UDD7</accession>
<keyword evidence="6" id="KW-0814">Transposable element</keyword>
<keyword evidence="5 6" id="KW-0233">DNA recombination</keyword>
<dbReference type="Pfam" id="PF00872">
    <property type="entry name" value="Transposase_mut"/>
    <property type="match status" value="1"/>
</dbReference>
<keyword evidence="9" id="KW-1185">Reference proteome</keyword>
<evidence type="ECO:0000256" key="7">
    <source>
        <dbReference type="SAM" id="MobiDB-lite"/>
    </source>
</evidence>
<feature type="region of interest" description="Disordered" evidence="7">
    <location>
        <begin position="85"/>
        <end position="129"/>
    </location>
</feature>
<dbReference type="GO" id="GO:0003677">
    <property type="term" value="F:DNA binding"/>
    <property type="evidence" value="ECO:0007669"/>
    <property type="project" value="UniProtKB-UniRule"/>
</dbReference>